<protein>
    <submittedName>
        <fullName evidence="2">Uncharacterized protein</fullName>
    </submittedName>
</protein>
<proteinExistence type="predicted"/>
<feature type="compositionally biased region" description="Basic residues" evidence="1">
    <location>
        <begin position="1"/>
        <end position="11"/>
    </location>
</feature>
<keyword evidence="3" id="KW-1185">Reference proteome</keyword>
<gene>
    <name evidence="2" type="ORF">NDU88_009591</name>
</gene>
<accession>A0AAV7S050</accession>
<sequence>MRGSRRRKRSSKYPDRAAAPRESSVDAPCPGISRAQRGASAGGQTGSSAEFGGSNYRIVVIQDGDRSTMRLRSGVPSLLWTS</sequence>
<evidence type="ECO:0000313" key="2">
    <source>
        <dbReference type="EMBL" id="KAJ1156874.1"/>
    </source>
</evidence>
<evidence type="ECO:0000256" key="1">
    <source>
        <dbReference type="SAM" id="MobiDB-lite"/>
    </source>
</evidence>
<name>A0AAV7S050_PLEWA</name>
<feature type="region of interest" description="Disordered" evidence="1">
    <location>
        <begin position="1"/>
        <end position="55"/>
    </location>
</feature>
<comment type="caution">
    <text evidence="2">The sequence shown here is derived from an EMBL/GenBank/DDBJ whole genome shotgun (WGS) entry which is preliminary data.</text>
</comment>
<organism evidence="2 3">
    <name type="scientific">Pleurodeles waltl</name>
    <name type="common">Iberian ribbed newt</name>
    <dbReference type="NCBI Taxonomy" id="8319"/>
    <lineage>
        <taxon>Eukaryota</taxon>
        <taxon>Metazoa</taxon>
        <taxon>Chordata</taxon>
        <taxon>Craniata</taxon>
        <taxon>Vertebrata</taxon>
        <taxon>Euteleostomi</taxon>
        <taxon>Amphibia</taxon>
        <taxon>Batrachia</taxon>
        <taxon>Caudata</taxon>
        <taxon>Salamandroidea</taxon>
        <taxon>Salamandridae</taxon>
        <taxon>Pleurodelinae</taxon>
        <taxon>Pleurodeles</taxon>
    </lineage>
</organism>
<evidence type="ECO:0000313" key="3">
    <source>
        <dbReference type="Proteomes" id="UP001066276"/>
    </source>
</evidence>
<dbReference type="AlphaFoldDB" id="A0AAV7S050"/>
<reference evidence="2" key="1">
    <citation type="journal article" date="2022" name="bioRxiv">
        <title>Sequencing and chromosome-scale assembly of the giantPleurodeles waltlgenome.</title>
        <authorList>
            <person name="Brown T."/>
            <person name="Elewa A."/>
            <person name="Iarovenko S."/>
            <person name="Subramanian E."/>
            <person name="Araus A.J."/>
            <person name="Petzold A."/>
            <person name="Susuki M."/>
            <person name="Suzuki K.-i.T."/>
            <person name="Hayashi T."/>
            <person name="Toyoda A."/>
            <person name="Oliveira C."/>
            <person name="Osipova E."/>
            <person name="Leigh N.D."/>
            <person name="Simon A."/>
            <person name="Yun M.H."/>
        </authorList>
    </citation>
    <scope>NUCLEOTIDE SEQUENCE</scope>
    <source>
        <strain evidence="2">20211129_DDA</strain>
        <tissue evidence="2">Liver</tissue>
    </source>
</reference>
<dbReference type="EMBL" id="JANPWB010000009">
    <property type="protein sequence ID" value="KAJ1156874.1"/>
    <property type="molecule type" value="Genomic_DNA"/>
</dbReference>
<dbReference type="Proteomes" id="UP001066276">
    <property type="component" value="Chromosome 5"/>
</dbReference>